<proteinExistence type="predicted"/>
<protein>
    <recommendedName>
        <fullName evidence="5">Lipoprotein</fullName>
    </recommendedName>
</protein>
<feature type="region of interest" description="Disordered" evidence="1">
    <location>
        <begin position="91"/>
        <end position="152"/>
    </location>
</feature>
<dbReference type="AlphaFoldDB" id="A0A2R3ILG4"/>
<organism evidence="3 4">
    <name type="scientific">Pseudomonas paraeruginosa</name>
    <dbReference type="NCBI Taxonomy" id="2994495"/>
    <lineage>
        <taxon>Bacteria</taxon>
        <taxon>Pseudomonadati</taxon>
        <taxon>Pseudomonadota</taxon>
        <taxon>Gammaproteobacteria</taxon>
        <taxon>Pseudomonadales</taxon>
        <taxon>Pseudomonadaceae</taxon>
        <taxon>Pseudomonas</taxon>
    </lineage>
</organism>
<keyword evidence="4" id="KW-1185">Reference proteome</keyword>
<dbReference type="PROSITE" id="PS51257">
    <property type="entry name" value="PROKAR_LIPOPROTEIN"/>
    <property type="match status" value="1"/>
</dbReference>
<accession>A0A2R3ILG4</accession>
<feature type="compositionally biased region" description="Basic and acidic residues" evidence="1">
    <location>
        <begin position="133"/>
        <end position="145"/>
    </location>
</feature>
<dbReference type="EMBL" id="CP027169">
    <property type="protein sequence ID" value="AVK02775.1"/>
    <property type="molecule type" value="Genomic_DNA"/>
</dbReference>
<name>A0A2R3ILG4_9PSED</name>
<sequence>MWRTFLRVPLLLFLASLGGCAVYDYDYDDRDWRHYRGQPYGYAYEVPRYRVYDDGWRSERRYHSTRYYDRRYYPAPRRYDGHRDYRREQYRYQERRYHESRPAHRGERHPGNWQRGGQPQWRGHSPQRWQQHGRQDRPGRQDHHGGAARWRN</sequence>
<dbReference type="RefSeq" id="WP_012077056.1">
    <property type="nucleotide sequence ID" value="NZ_CP027169.1"/>
</dbReference>
<keyword evidence="2" id="KW-0732">Signal</keyword>
<evidence type="ECO:0000313" key="3">
    <source>
        <dbReference type="EMBL" id="AVK02775.1"/>
    </source>
</evidence>
<feature type="chain" id="PRO_5043893193" description="Lipoprotein" evidence="2">
    <location>
        <begin position="22"/>
        <end position="152"/>
    </location>
</feature>
<evidence type="ECO:0000256" key="1">
    <source>
        <dbReference type="SAM" id="MobiDB-lite"/>
    </source>
</evidence>
<reference evidence="3 4" key="1">
    <citation type="submission" date="2018-02" db="EMBL/GenBank/DDBJ databases">
        <title>FDA/CDC Antimicrobial Resistant Isolate Bank Genome Sequencing.</title>
        <authorList>
            <person name="Benahmed F.H."/>
            <person name="Lutgring J.D."/>
            <person name="Yoo B."/>
            <person name="Machado M."/>
            <person name="Brown A."/>
            <person name="McAllister G."/>
            <person name="Perry A."/>
            <person name="Halpin A.L."/>
            <person name="Vavikolanu K."/>
            <person name="Ott S."/>
            <person name="Zhao X."/>
            <person name="Tallon L.J."/>
            <person name="Sadzewicz L."/>
            <person name="Aluvathingal J."/>
            <person name="Nadendla S."/>
            <person name="Voskania-kordi A."/>
            <person name="Simonyan V."/>
            <person name="Patel J."/>
            <person name="Shawar R.M."/>
        </authorList>
    </citation>
    <scope>NUCLEOTIDE SEQUENCE [LARGE SCALE GENOMIC DNA]</scope>
    <source>
        <strain evidence="3 4">AR_0356</strain>
    </source>
</reference>
<feature type="compositionally biased region" description="Basic and acidic residues" evidence="1">
    <location>
        <begin position="91"/>
        <end position="110"/>
    </location>
</feature>
<evidence type="ECO:0008006" key="5">
    <source>
        <dbReference type="Google" id="ProtNLM"/>
    </source>
</evidence>
<dbReference type="Proteomes" id="UP000238390">
    <property type="component" value="Chromosome"/>
</dbReference>
<feature type="signal peptide" evidence="2">
    <location>
        <begin position="1"/>
        <end position="21"/>
    </location>
</feature>
<gene>
    <name evidence="3" type="ORF">CSB93_6144</name>
</gene>
<evidence type="ECO:0000313" key="4">
    <source>
        <dbReference type="Proteomes" id="UP000238390"/>
    </source>
</evidence>
<evidence type="ECO:0000256" key="2">
    <source>
        <dbReference type="SAM" id="SignalP"/>
    </source>
</evidence>